<evidence type="ECO:0000256" key="7">
    <source>
        <dbReference type="SAM" id="MobiDB-lite"/>
    </source>
</evidence>
<feature type="compositionally biased region" description="Low complexity" evidence="7">
    <location>
        <begin position="305"/>
        <end position="314"/>
    </location>
</feature>
<comment type="subcellular location">
    <subcellularLocation>
        <location evidence="1">Membrane</location>
    </subcellularLocation>
</comment>
<keyword evidence="2" id="KW-0813">Transport</keyword>
<evidence type="ECO:0000259" key="10">
    <source>
        <dbReference type="SMART" id="SM00665"/>
    </source>
</evidence>
<dbReference type="CDD" id="cd08760">
    <property type="entry name" value="Cyt_b561_FRRS1_like"/>
    <property type="match status" value="1"/>
</dbReference>
<evidence type="ECO:0000256" key="5">
    <source>
        <dbReference type="ARBA" id="ARBA00022989"/>
    </source>
</evidence>
<dbReference type="PANTHER" id="PTHR47797">
    <property type="entry name" value="DEHYDROGENASE, PUTATIVE (AFU_ORTHOLOGUE AFUA_8G05805)-RELATED"/>
    <property type="match status" value="1"/>
</dbReference>
<feature type="transmembrane region" description="Helical" evidence="8">
    <location>
        <begin position="217"/>
        <end position="241"/>
    </location>
</feature>
<name>A0AAV9GJE3_9PEZI</name>
<dbReference type="SMART" id="SM00665">
    <property type="entry name" value="B561"/>
    <property type="match status" value="1"/>
</dbReference>
<keyword evidence="9" id="KW-0732">Signal</keyword>
<evidence type="ECO:0000256" key="8">
    <source>
        <dbReference type="SAM" id="Phobius"/>
    </source>
</evidence>
<sequence length="337" mass="35535">MVFRDMTSNIRLAAALCLTFATLAYSHGPPWWAKPDNNGGSTSGSGSGWGYPGGGGHGGGHGDGSGSGDGSSGFGGGRGGENGNGNGGGFPGSNFLGFDIETATYFRNIHGILCSLAMVLLFPLGSIFMRVVPGRFAIWVHGIFQMLALCVYIAGAGLGIYLVTYVTIPFGGGNLLTNESTNYHPIIGLVTFAALLLQPILGVVHHAKFKRVQRRQIWSYLHLFNGRIGVTVGIINGGLGLNLAGASAYRKRVYIIVAAVMWSLWMLVALWAELMRLRRNRKAAKAAVLPTSEPAMAGAKNVAPRRSSSSRSGRSSGGGSARRSRSVRRSADVPPRL</sequence>
<reference evidence="11" key="1">
    <citation type="journal article" date="2023" name="Mol. Phylogenet. Evol.">
        <title>Genome-scale phylogeny and comparative genomics of the fungal order Sordariales.</title>
        <authorList>
            <person name="Hensen N."/>
            <person name="Bonometti L."/>
            <person name="Westerberg I."/>
            <person name="Brannstrom I.O."/>
            <person name="Guillou S."/>
            <person name="Cros-Aarteil S."/>
            <person name="Calhoun S."/>
            <person name="Haridas S."/>
            <person name="Kuo A."/>
            <person name="Mondo S."/>
            <person name="Pangilinan J."/>
            <person name="Riley R."/>
            <person name="LaButti K."/>
            <person name="Andreopoulos B."/>
            <person name="Lipzen A."/>
            <person name="Chen C."/>
            <person name="Yan M."/>
            <person name="Daum C."/>
            <person name="Ng V."/>
            <person name="Clum A."/>
            <person name="Steindorff A."/>
            <person name="Ohm R.A."/>
            <person name="Martin F."/>
            <person name="Silar P."/>
            <person name="Natvig D.O."/>
            <person name="Lalanne C."/>
            <person name="Gautier V."/>
            <person name="Ament-Velasquez S.L."/>
            <person name="Kruys A."/>
            <person name="Hutchinson M.I."/>
            <person name="Powell A.J."/>
            <person name="Barry K."/>
            <person name="Miller A.N."/>
            <person name="Grigoriev I.V."/>
            <person name="Debuchy R."/>
            <person name="Gladieux P."/>
            <person name="Hiltunen Thoren M."/>
            <person name="Johannesson H."/>
        </authorList>
    </citation>
    <scope>NUCLEOTIDE SEQUENCE</scope>
    <source>
        <strain evidence="11">PSN243</strain>
    </source>
</reference>
<dbReference type="Gene3D" id="1.20.120.1770">
    <property type="match status" value="1"/>
</dbReference>
<feature type="compositionally biased region" description="Gly residues" evidence="7">
    <location>
        <begin position="41"/>
        <end position="83"/>
    </location>
</feature>
<protein>
    <recommendedName>
        <fullName evidence="10">Cytochrome b561 domain-containing protein</fullName>
    </recommendedName>
</protein>
<dbReference type="PANTHER" id="PTHR47797:SF1">
    <property type="entry name" value="CYTOCHROME B561 DOMAIN-CONTAINING PROTEIN-RELATED"/>
    <property type="match status" value="1"/>
</dbReference>
<feature type="signal peptide" evidence="9">
    <location>
        <begin position="1"/>
        <end position="26"/>
    </location>
</feature>
<evidence type="ECO:0000256" key="4">
    <source>
        <dbReference type="ARBA" id="ARBA00022982"/>
    </source>
</evidence>
<gene>
    <name evidence="11" type="ORF">QBC34DRAFT_353608</name>
</gene>
<evidence type="ECO:0000256" key="6">
    <source>
        <dbReference type="ARBA" id="ARBA00023136"/>
    </source>
</evidence>
<evidence type="ECO:0000256" key="3">
    <source>
        <dbReference type="ARBA" id="ARBA00022692"/>
    </source>
</evidence>
<dbReference type="InterPro" id="IPR006593">
    <property type="entry name" value="Cyt_b561/ferric_Rdtase_TM"/>
</dbReference>
<evidence type="ECO:0000313" key="11">
    <source>
        <dbReference type="EMBL" id="KAK4448050.1"/>
    </source>
</evidence>
<evidence type="ECO:0000313" key="12">
    <source>
        <dbReference type="Proteomes" id="UP001321760"/>
    </source>
</evidence>
<feature type="transmembrane region" description="Helical" evidence="8">
    <location>
        <begin position="253"/>
        <end position="272"/>
    </location>
</feature>
<keyword evidence="6 8" id="KW-0472">Membrane</keyword>
<feature type="region of interest" description="Disordered" evidence="7">
    <location>
        <begin position="295"/>
        <end position="337"/>
    </location>
</feature>
<keyword evidence="3 8" id="KW-0812">Transmembrane</keyword>
<keyword evidence="5 8" id="KW-1133">Transmembrane helix</keyword>
<feature type="transmembrane region" description="Helical" evidence="8">
    <location>
        <begin position="109"/>
        <end position="129"/>
    </location>
</feature>
<feature type="region of interest" description="Disordered" evidence="7">
    <location>
        <begin position="36"/>
        <end position="83"/>
    </location>
</feature>
<dbReference type="Proteomes" id="UP001321760">
    <property type="component" value="Unassembled WGS sequence"/>
</dbReference>
<dbReference type="GO" id="GO:0016020">
    <property type="term" value="C:membrane"/>
    <property type="evidence" value="ECO:0007669"/>
    <property type="project" value="UniProtKB-SubCell"/>
</dbReference>
<dbReference type="EMBL" id="MU865945">
    <property type="protein sequence ID" value="KAK4448050.1"/>
    <property type="molecule type" value="Genomic_DNA"/>
</dbReference>
<reference evidence="11" key="2">
    <citation type="submission" date="2023-05" db="EMBL/GenBank/DDBJ databases">
        <authorList>
            <consortium name="Lawrence Berkeley National Laboratory"/>
            <person name="Steindorff A."/>
            <person name="Hensen N."/>
            <person name="Bonometti L."/>
            <person name="Westerberg I."/>
            <person name="Brannstrom I.O."/>
            <person name="Guillou S."/>
            <person name="Cros-Aarteil S."/>
            <person name="Calhoun S."/>
            <person name="Haridas S."/>
            <person name="Kuo A."/>
            <person name="Mondo S."/>
            <person name="Pangilinan J."/>
            <person name="Riley R."/>
            <person name="Labutti K."/>
            <person name="Andreopoulos B."/>
            <person name="Lipzen A."/>
            <person name="Chen C."/>
            <person name="Yanf M."/>
            <person name="Daum C."/>
            <person name="Ng V."/>
            <person name="Clum A."/>
            <person name="Ohm R."/>
            <person name="Martin F."/>
            <person name="Silar P."/>
            <person name="Natvig D."/>
            <person name="Lalanne C."/>
            <person name="Gautier V."/>
            <person name="Ament-Velasquez S.L."/>
            <person name="Kruys A."/>
            <person name="Hutchinson M.I."/>
            <person name="Powell A.J."/>
            <person name="Barry K."/>
            <person name="Miller A.N."/>
            <person name="Grigoriev I.V."/>
            <person name="Debuchy R."/>
            <person name="Gladieux P."/>
            <person name="Thoren M.H."/>
            <person name="Johannesson H."/>
        </authorList>
    </citation>
    <scope>NUCLEOTIDE SEQUENCE</scope>
    <source>
        <strain evidence="11">PSN243</strain>
    </source>
</reference>
<dbReference type="AlphaFoldDB" id="A0AAV9GJE3"/>
<feature type="chain" id="PRO_5044001342" description="Cytochrome b561 domain-containing protein" evidence="9">
    <location>
        <begin position="27"/>
        <end position="337"/>
    </location>
</feature>
<accession>A0AAV9GJE3</accession>
<proteinExistence type="predicted"/>
<feature type="transmembrane region" description="Helical" evidence="8">
    <location>
        <begin position="136"/>
        <end position="163"/>
    </location>
</feature>
<organism evidence="11 12">
    <name type="scientific">Podospora aff. communis PSN243</name>
    <dbReference type="NCBI Taxonomy" id="3040156"/>
    <lineage>
        <taxon>Eukaryota</taxon>
        <taxon>Fungi</taxon>
        <taxon>Dikarya</taxon>
        <taxon>Ascomycota</taxon>
        <taxon>Pezizomycotina</taxon>
        <taxon>Sordariomycetes</taxon>
        <taxon>Sordariomycetidae</taxon>
        <taxon>Sordariales</taxon>
        <taxon>Podosporaceae</taxon>
        <taxon>Podospora</taxon>
    </lineage>
</organism>
<evidence type="ECO:0000256" key="1">
    <source>
        <dbReference type="ARBA" id="ARBA00004370"/>
    </source>
</evidence>
<comment type="caution">
    <text evidence="11">The sequence shown here is derived from an EMBL/GenBank/DDBJ whole genome shotgun (WGS) entry which is preliminary data.</text>
</comment>
<feature type="domain" description="Cytochrome b561" evidence="10">
    <location>
        <begin position="109"/>
        <end position="241"/>
    </location>
</feature>
<evidence type="ECO:0000256" key="9">
    <source>
        <dbReference type="SAM" id="SignalP"/>
    </source>
</evidence>
<evidence type="ECO:0000256" key="2">
    <source>
        <dbReference type="ARBA" id="ARBA00022448"/>
    </source>
</evidence>
<keyword evidence="4" id="KW-0249">Electron transport</keyword>
<feature type="transmembrane region" description="Helical" evidence="8">
    <location>
        <begin position="183"/>
        <end position="205"/>
    </location>
</feature>
<keyword evidence="12" id="KW-1185">Reference proteome</keyword>